<keyword evidence="2" id="KW-1185">Reference proteome</keyword>
<evidence type="ECO:0000313" key="2">
    <source>
        <dbReference type="Proteomes" id="UP000642571"/>
    </source>
</evidence>
<accession>A0ABQ1QGH1</accession>
<proteinExistence type="predicted"/>
<comment type="caution">
    <text evidence="1">The sequence shown here is derived from an EMBL/GenBank/DDBJ whole genome shotgun (WGS) entry which is preliminary data.</text>
</comment>
<dbReference type="InterPro" id="IPR025444">
    <property type="entry name" value="Monooxy_af470"/>
</dbReference>
<dbReference type="Pfam" id="PF13826">
    <property type="entry name" value="Monooxy_af470-like"/>
    <property type="match status" value="1"/>
</dbReference>
<gene>
    <name evidence="1" type="ORF">GCM10011389_36370</name>
</gene>
<evidence type="ECO:0000313" key="1">
    <source>
        <dbReference type="EMBL" id="GGD25448.1"/>
    </source>
</evidence>
<reference evidence="2" key="1">
    <citation type="journal article" date="2019" name="Int. J. Syst. Evol. Microbiol.">
        <title>The Global Catalogue of Microorganisms (GCM) 10K type strain sequencing project: providing services to taxonomists for standard genome sequencing and annotation.</title>
        <authorList>
            <consortium name="The Broad Institute Genomics Platform"/>
            <consortium name="The Broad Institute Genome Sequencing Center for Infectious Disease"/>
            <person name="Wu L."/>
            <person name="Ma J."/>
        </authorList>
    </citation>
    <scope>NUCLEOTIDE SEQUENCE [LARGE SCALE GENOMIC DNA]</scope>
    <source>
        <strain evidence="2">CGMCC 1.15353</strain>
    </source>
</reference>
<dbReference type="EMBL" id="BMIN01000021">
    <property type="protein sequence ID" value="GGD25448.1"/>
    <property type="molecule type" value="Genomic_DNA"/>
</dbReference>
<name>A0ABQ1QGH1_9BACI</name>
<sequence>MGAEVFKGRFTVDNRDEREFVVFLIGMRINKWWAVHKWVPVFLAMPAMVRELFSNKDLGFLTMENFFNFRSTLMVQYWESEEDLLRYAKGDKHLKAWSDFNKKVKDTDAVGIYHETYLIKPGQFESIYGNMPRFGLAKALGHTPITNSSKTARQRLKSIK</sequence>
<dbReference type="RefSeq" id="WP_188655796.1">
    <property type="nucleotide sequence ID" value="NZ_BMIN01000021.1"/>
</dbReference>
<dbReference type="Proteomes" id="UP000642571">
    <property type="component" value="Unassembled WGS sequence"/>
</dbReference>
<organism evidence="1 2">
    <name type="scientific">Pontibacillus salipaludis</name>
    <dbReference type="NCBI Taxonomy" id="1697394"/>
    <lineage>
        <taxon>Bacteria</taxon>
        <taxon>Bacillati</taxon>
        <taxon>Bacillota</taxon>
        <taxon>Bacilli</taxon>
        <taxon>Bacillales</taxon>
        <taxon>Bacillaceae</taxon>
        <taxon>Pontibacillus</taxon>
    </lineage>
</organism>
<protein>
    <submittedName>
        <fullName evidence="1">Transcriptional regulator</fullName>
    </submittedName>
</protein>